<evidence type="ECO:0000313" key="9">
    <source>
        <dbReference type="Proteomes" id="UP000510886"/>
    </source>
</evidence>
<comment type="similarity">
    <text evidence="2 6">Belongs to the ABC-3 integral membrane protein family.</text>
</comment>
<dbReference type="PANTHER" id="PTHR30477:SF0">
    <property type="entry name" value="METAL TRANSPORT SYSTEM MEMBRANE PROTEIN TM_0125-RELATED"/>
    <property type="match status" value="1"/>
</dbReference>
<feature type="transmembrane region" description="Helical" evidence="7">
    <location>
        <begin position="238"/>
        <end position="257"/>
    </location>
</feature>
<dbReference type="EMBL" id="CP047418">
    <property type="protein sequence ID" value="QLL77257.1"/>
    <property type="molecule type" value="Genomic_DNA"/>
</dbReference>
<dbReference type="InterPro" id="IPR037294">
    <property type="entry name" value="ABC_BtuC-like"/>
</dbReference>
<dbReference type="Gene3D" id="1.10.3470.10">
    <property type="entry name" value="ABC transporter involved in vitamin B12 uptake, BtuC"/>
    <property type="match status" value="1"/>
</dbReference>
<evidence type="ECO:0000256" key="4">
    <source>
        <dbReference type="ARBA" id="ARBA00022989"/>
    </source>
</evidence>
<evidence type="ECO:0000313" key="8">
    <source>
        <dbReference type="EMBL" id="QLL77257.1"/>
    </source>
</evidence>
<gene>
    <name evidence="8" type="ORF">GTO87_00575</name>
</gene>
<keyword evidence="5 7" id="KW-0472">Membrane</keyword>
<evidence type="ECO:0000256" key="2">
    <source>
        <dbReference type="ARBA" id="ARBA00008034"/>
    </source>
</evidence>
<dbReference type="InterPro" id="IPR001626">
    <property type="entry name" value="ABC_TroCD"/>
</dbReference>
<dbReference type="Proteomes" id="UP000510886">
    <property type="component" value="Chromosome"/>
</dbReference>
<feature type="transmembrane region" description="Helical" evidence="7">
    <location>
        <begin position="171"/>
        <end position="199"/>
    </location>
</feature>
<keyword evidence="4 7" id="KW-1133">Transmembrane helix</keyword>
<feature type="transmembrane region" description="Helical" evidence="7">
    <location>
        <begin position="211"/>
        <end position="232"/>
    </location>
</feature>
<evidence type="ECO:0000256" key="5">
    <source>
        <dbReference type="ARBA" id="ARBA00023136"/>
    </source>
</evidence>
<dbReference type="AlphaFoldDB" id="A0A7H9EIV1"/>
<feature type="transmembrane region" description="Helical" evidence="7">
    <location>
        <begin position="50"/>
        <end position="73"/>
    </location>
</feature>
<name>A0A7H9EIV1_9LACO</name>
<dbReference type="SUPFAM" id="SSF81345">
    <property type="entry name" value="ABC transporter involved in vitamin B12 uptake, BtuC"/>
    <property type="match status" value="1"/>
</dbReference>
<comment type="subcellular location">
    <subcellularLocation>
        <location evidence="6">Cell membrane</location>
        <topology evidence="6">Multi-pass membrane protein</topology>
    </subcellularLocation>
    <subcellularLocation>
        <location evidence="1">Membrane</location>
        <topology evidence="1">Multi-pass membrane protein</topology>
    </subcellularLocation>
</comment>
<evidence type="ECO:0000256" key="1">
    <source>
        <dbReference type="ARBA" id="ARBA00004141"/>
    </source>
</evidence>
<dbReference type="GO" id="GO:0043190">
    <property type="term" value="C:ATP-binding cassette (ABC) transporter complex"/>
    <property type="evidence" value="ECO:0007669"/>
    <property type="project" value="InterPro"/>
</dbReference>
<dbReference type="PANTHER" id="PTHR30477">
    <property type="entry name" value="ABC-TRANSPORTER METAL-BINDING PROTEIN"/>
    <property type="match status" value="1"/>
</dbReference>
<proteinExistence type="inferred from homology"/>
<feature type="transmembrane region" description="Helical" evidence="7">
    <location>
        <begin position="85"/>
        <end position="103"/>
    </location>
</feature>
<keyword evidence="6" id="KW-0813">Transport</keyword>
<sequence length="265" mass="29261">MFYYDFMRYAFIAGIFIAVICSFMGVFVVARQTSFFTHTLSEIGFSGASFAIFAGFEPILGMLLFTCTSALFIGFSGEKLGRREASISVFSGLFLGLGILFLSLSEKQASYATNILFGSIIGITAPNLRTLIWLSILLLVVAFFLFRRLAYNSFDAQGAEFNQRGNRLVSIIFLLMLALTVSITAQIIGALLIFVLLTIPASAAKFFASSLPKMIGLTFSFVLIGIWLGLTLSYWTNWPASFFITVLEALFYGVALLKDRLLNNK</sequence>
<dbReference type="RefSeq" id="WP_009553954.1">
    <property type="nucleotide sequence ID" value="NZ_CALVCX010000101.1"/>
</dbReference>
<dbReference type="KEGG" id="lsw:GTO87_00575"/>
<accession>A0A7H9EIV1</accession>
<reference evidence="8 9" key="1">
    <citation type="submission" date="2020-01" db="EMBL/GenBank/DDBJ databases">
        <title>Complete and circular genome sequences of six lactobacillus isolates from horses.</title>
        <authorList>
            <person name="Hassan H.M."/>
        </authorList>
    </citation>
    <scope>NUCLEOTIDE SEQUENCE [LARGE SCALE GENOMIC DNA]</scope>
    <source>
        <strain evidence="8 9">1A</strain>
    </source>
</reference>
<feature type="transmembrane region" description="Helical" evidence="7">
    <location>
        <begin position="132"/>
        <end position="151"/>
    </location>
</feature>
<keyword evidence="3 6" id="KW-0812">Transmembrane</keyword>
<evidence type="ECO:0000256" key="7">
    <source>
        <dbReference type="SAM" id="Phobius"/>
    </source>
</evidence>
<dbReference type="GO" id="GO:0055085">
    <property type="term" value="P:transmembrane transport"/>
    <property type="evidence" value="ECO:0007669"/>
    <property type="project" value="InterPro"/>
</dbReference>
<dbReference type="Pfam" id="PF00950">
    <property type="entry name" value="ABC-3"/>
    <property type="match status" value="1"/>
</dbReference>
<feature type="transmembrane region" description="Helical" evidence="7">
    <location>
        <begin position="9"/>
        <end position="30"/>
    </location>
</feature>
<evidence type="ECO:0000256" key="3">
    <source>
        <dbReference type="ARBA" id="ARBA00022692"/>
    </source>
</evidence>
<evidence type="ECO:0000256" key="6">
    <source>
        <dbReference type="RuleBase" id="RU003943"/>
    </source>
</evidence>
<organism evidence="8 9">
    <name type="scientific">Ligilactobacillus saerimneri</name>
    <dbReference type="NCBI Taxonomy" id="228229"/>
    <lineage>
        <taxon>Bacteria</taxon>
        <taxon>Bacillati</taxon>
        <taxon>Bacillota</taxon>
        <taxon>Bacilli</taxon>
        <taxon>Lactobacillales</taxon>
        <taxon>Lactobacillaceae</taxon>
        <taxon>Ligilactobacillus</taxon>
    </lineage>
</organism>
<protein>
    <submittedName>
        <fullName evidence="8">Metal ABC transporter permease</fullName>
    </submittedName>
</protein>